<gene>
    <name evidence="1" type="ORF">CAMP_LOCUS12797</name>
</gene>
<protein>
    <submittedName>
        <fullName evidence="1">Uncharacterized protein</fullName>
    </submittedName>
</protein>
<keyword evidence="2" id="KW-1185">Reference proteome</keyword>
<dbReference type="EMBL" id="CANHGI010000005">
    <property type="protein sequence ID" value="CAI5450160.1"/>
    <property type="molecule type" value="Genomic_DNA"/>
</dbReference>
<sequence>MLKLLPMFQQNQLYLIANTIKQIIPRMWYSYDNRTINEFKNSNSTFSFNPDADGHSSTKIAENSSTEFGNTTVTMQMTGREHQVENQSTKKVIKAKLSKTI</sequence>
<dbReference type="Proteomes" id="UP001152747">
    <property type="component" value="Unassembled WGS sequence"/>
</dbReference>
<organism evidence="1 2">
    <name type="scientific">Caenorhabditis angaria</name>
    <dbReference type="NCBI Taxonomy" id="860376"/>
    <lineage>
        <taxon>Eukaryota</taxon>
        <taxon>Metazoa</taxon>
        <taxon>Ecdysozoa</taxon>
        <taxon>Nematoda</taxon>
        <taxon>Chromadorea</taxon>
        <taxon>Rhabditida</taxon>
        <taxon>Rhabditina</taxon>
        <taxon>Rhabditomorpha</taxon>
        <taxon>Rhabditoidea</taxon>
        <taxon>Rhabditidae</taxon>
        <taxon>Peloderinae</taxon>
        <taxon>Caenorhabditis</taxon>
    </lineage>
</organism>
<reference evidence="1" key="1">
    <citation type="submission" date="2022-11" db="EMBL/GenBank/DDBJ databases">
        <authorList>
            <person name="Kikuchi T."/>
        </authorList>
    </citation>
    <scope>NUCLEOTIDE SEQUENCE</scope>
    <source>
        <strain evidence="1">PS1010</strain>
    </source>
</reference>
<proteinExistence type="predicted"/>
<dbReference type="AlphaFoldDB" id="A0A9P1N3M6"/>
<accession>A0A9P1N3M6</accession>
<name>A0A9P1N3M6_9PELO</name>
<evidence type="ECO:0000313" key="1">
    <source>
        <dbReference type="EMBL" id="CAI5450160.1"/>
    </source>
</evidence>
<comment type="caution">
    <text evidence="1">The sequence shown here is derived from an EMBL/GenBank/DDBJ whole genome shotgun (WGS) entry which is preliminary data.</text>
</comment>
<evidence type="ECO:0000313" key="2">
    <source>
        <dbReference type="Proteomes" id="UP001152747"/>
    </source>
</evidence>